<keyword evidence="5 7" id="KW-1133">Transmembrane helix</keyword>
<feature type="transmembrane region" description="Helical" evidence="7">
    <location>
        <begin position="92"/>
        <end position="117"/>
    </location>
</feature>
<dbReference type="AlphaFoldDB" id="K9ZZB1"/>
<dbReference type="Gene3D" id="1.10.3720.10">
    <property type="entry name" value="MetI-like"/>
    <property type="match status" value="1"/>
</dbReference>
<evidence type="ECO:0000256" key="5">
    <source>
        <dbReference type="ARBA" id="ARBA00022989"/>
    </source>
</evidence>
<proteinExistence type="inferred from homology"/>
<accession>K9ZZB1</accession>
<evidence type="ECO:0000313" key="9">
    <source>
        <dbReference type="EMBL" id="AFZ66262.1"/>
    </source>
</evidence>
<comment type="similarity">
    <text evidence="7">Belongs to the binding-protein-dependent transport system permease family.</text>
</comment>
<reference evidence="10" key="1">
    <citation type="submission" date="2012-03" db="EMBL/GenBank/DDBJ databases">
        <title>Complete sequence of chromosome of Deinococcus peraridilitoris DSM 19664.</title>
        <authorList>
            <person name="Lucas S."/>
            <person name="Copeland A."/>
            <person name="Lapidus A."/>
            <person name="Glavina del Rio T."/>
            <person name="Dalin E."/>
            <person name="Tice H."/>
            <person name="Bruce D."/>
            <person name="Goodwin L."/>
            <person name="Pitluck S."/>
            <person name="Peters L."/>
            <person name="Mikhailova N."/>
            <person name="Lu M."/>
            <person name="Kyrpides N."/>
            <person name="Mavromatis K."/>
            <person name="Ivanova N."/>
            <person name="Brettin T."/>
            <person name="Detter J.C."/>
            <person name="Han C."/>
            <person name="Larimer F."/>
            <person name="Land M."/>
            <person name="Hauser L."/>
            <person name="Markowitz V."/>
            <person name="Cheng J.-F."/>
            <person name="Hugenholtz P."/>
            <person name="Woyke T."/>
            <person name="Wu D."/>
            <person name="Pukall R."/>
            <person name="Steenblock K."/>
            <person name="Brambilla E."/>
            <person name="Klenk H.-P."/>
            <person name="Eisen J.A."/>
        </authorList>
    </citation>
    <scope>NUCLEOTIDE SEQUENCE [LARGE SCALE GENOMIC DNA]</scope>
    <source>
        <strain evidence="10">DSM 19664 / LMG 22246 / CIP 109416 / KR-200</strain>
    </source>
</reference>
<gene>
    <name evidence="9" type="ordered locus">Deipe_0677</name>
</gene>
<feature type="transmembrane region" description="Helical" evidence="7">
    <location>
        <begin position="28"/>
        <end position="50"/>
    </location>
</feature>
<dbReference type="PATRIC" id="fig|937777.3.peg.684"/>
<feature type="transmembrane region" description="Helical" evidence="7">
    <location>
        <begin position="154"/>
        <end position="172"/>
    </location>
</feature>
<evidence type="ECO:0000313" key="10">
    <source>
        <dbReference type="Proteomes" id="UP000010467"/>
    </source>
</evidence>
<dbReference type="EMBL" id="CP003382">
    <property type="protein sequence ID" value="AFZ66262.1"/>
    <property type="molecule type" value="Genomic_DNA"/>
</dbReference>
<dbReference type="SUPFAM" id="SSF161098">
    <property type="entry name" value="MetI-like"/>
    <property type="match status" value="1"/>
</dbReference>
<evidence type="ECO:0000259" key="8">
    <source>
        <dbReference type="PROSITE" id="PS50928"/>
    </source>
</evidence>
<keyword evidence="6 7" id="KW-0472">Membrane</keyword>
<keyword evidence="10" id="KW-1185">Reference proteome</keyword>
<protein>
    <submittedName>
        <fullName evidence="9">ABC-type dipeptide/oligopeptide/nickel transport system, permease component</fullName>
    </submittedName>
</protein>
<dbReference type="HOGENOM" id="CLU_028518_1_1_0"/>
<name>K9ZZB1_DEIPD</name>
<dbReference type="GO" id="GO:0055085">
    <property type="term" value="P:transmembrane transport"/>
    <property type="evidence" value="ECO:0007669"/>
    <property type="project" value="InterPro"/>
</dbReference>
<keyword evidence="4 7" id="KW-0812">Transmembrane</keyword>
<dbReference type="GO" id="GO:0005886">
    <property type="term" value="C:plasma membrane"/>
    <property type="evidence" value="ECO:0007669"/>
    <property type="project" value="UniProtKB-SubCell"/>
</dbReference>
<dbReference type="InterPro" id="IPR025966">
    <property type="entry name" value="OppC_N"/>
</dbReference>
<evidence type="ECO:0000256" key="7">
    <source>
        <dbReference type="RuleBase" id="RU363032"/>
    </source>
</evidence>
<evidence type="ECO:0000256" key="1">
    <source>
        <dbReference type="ARBA" id="ARBA00004651"/>
    </source>
</evidence>
<comment type="subcellular location">
    <subcellularLocation>
        <location evidence="1 7">Cell membrane</location>
        <topology evidence="1 7">Multi-pass membrane protein</topology>
    </subcellularLocation>
</comment>
<dbReference type="CDD" id="cd06261">
    <property type="entry name" value="TM_PBP2"/>
    <property type="match status" value="1"/>
</dbReference>
<evidence type="ECO:0000256" key="3">
    <source>
        <dbReference type="ARBA" id="ARBA00022475"/>
    </source>
</evidence>
<keyword evidence="3" id="KW-1003">Cell membrane</keyword>
<sequence length="290" mass="30694">MHNASVSTEPLTNTEAASQKRSLKSNGYLLAGAAIMLLLAAFALLAPVLAPSDPNAINPVQSLKSFNFEGHLLGTDNLGRDLLSRLLYGGRITLISSVVAALISTSLGTALGLIAAYYKGWIDVIVMRLTDILMGFPFILLAILIVAALGPSTINALIAVAIANVPFTARLVKSEAARVREREFITAALALGANHQRIVLSHMLPNIISVTIPTLFMTTGWMIGQTSALSFLGLGTQPPTADWGSMLAESQNYMASLPQVAMLPGLMIVIAVVGLNLFGVGLRSSLMREE</sequence>
<feature type="domain" description="ABC transmembrane type-1" evidence="8">
    <location>
        <begin position="90"/>
        <end position="279"/>
    </location>
</feature>
<organism evidence="9 10">
    <name type="scientific">Deinococcus peraridilitoris (strain DSM 19664 / LMG 22246 / CIP 109416 / KR-200)</name>
    <dbReference type="NCBI Taxonomy" id="937777"/>
    <lineage>
        <taxon>Bacteria</taxon>
        <taxon>Thermotogati</taxon>
        <taxon>Deinococcota</taxon>
        <taxon>Deinococci</taxon>
        <taxon>Deinococcales</taxon>
        <taxon>Deinococcaceae</taxon>
        <taxon>Deinococcus</taxon>
    </lineage>
</organism>
<dbReference type="PANTHER" id="PTHR43386">
    <property type="entry name" value="OLIGOPEPTIDE TRANSPORT SYSTEM PERMEASE PROTEIN APPC"/>
    <property type="match status" value="1"/>
</dbReference>
<dbReference type="InterPro" id="IPR000515">
    <property type="entry name" value="MetI-like"/>
</dbReference>
<dbReference type="Pfam" id="PF00528">
    <property type="entry name" value="BPD_transp_1"/>
    <property type="match status" value="1"/>
</dbReference>
<feature type="transmembrane region" description="Helical" evidence="7">
    <location>
        <begin position="129"/>
        <end position="148"/>
    </location>
</feature>
<dbReference type="Pfam" id="PF12911">
    <property type="entry name" value="OppC_N"/>
    <property type="match status" value="1"/>
</dbReference>
<evidence type="ECO:0000256" key="2">
    <source>
        <dbReference type="ARBA" id="ARBA00022448"/>
    </source>
</evidence>
<feature type="transmembrane region" description="Helical" evidence="7">
    <location>
        <begin position="204"/>
        <end position="224"/>
    </location>
</feature>
<dbReference type="STRING" id="937777.Deipe_0677"/>
<dbReference type="InterPro" id="IPR050366">
    <property type="entry name" value="BP-dependent_transpt_permease"/>
</dbReference>
<evidence type="ECO:0000256" key="6">
    <source>
        <dbReference type="ARBA" id="ARBA00023136"/>
    </source>
</evidence>
<dbReference type="KEGG" id="dpd:Deipe_0677"/>
<feature type="transmembrane region" description="Helical" evidence="7">
    <location>
        <begin position="261"/>
        <end position="282"/>
    </location>
</feature>
<dbReference type="PANTHER" id="PTHR43386:SF1">
    <property type="entry name" value="D,D-DIPEPTIDE TRANSPORT SYSTEM PERMEASE PROTEIN DDPC-RELATED"/>
    <property type="match status" value="1"/>
</dbReference>
<dbReference type="PROSITE" id="PS50928">
    <property type="entry name" value="ABC_TM1"/>
    <property type="match status" value="1"/>
</dbReference>
<keyword evidence="2 7" id="KW-0813">Transport</keyword>
<dbReference type="Proteomes" id="UP000010467">
    <property type="component" value="Chromosome"/>
</dbReference>
<dbReference type="InterPro" id="IPR035906">
    <property type="entry name" value="MetI-like_sf"/>
</dbReference>
<evidence type="ECO:0000256" key="4">
    <source>
        <dbReference type="ARBA" id="ARBA00022692"/>
    </source>
</evidence>
<dbReference type="eggNOG" id="COG1173">
    <property type="taxonomic scope" value="Bacteria"/>
</dbReference>